<name>A0ABQ8KBB4_9APHY</name>
<sequence>MLWWPDSHHRWTLTFMGASSRPCVRSLRRRALSVCMPSAVSLPRPALDAKLQLPRRPESTRIFYGTRAVALLLSFLELVPGSFQPPVGFIRRALVILRMAPWNPSARRHTDSTSIIGRDFPHSPSPILARVWGHMVSYREGSAAGRRTHSTRV</sequence>
<organism evidence="1 2">
    <name type="scientific">Rhodofomes roseus</name>
    <dbReference type="NCBI Taxonomy" id="34475"/>
    <lineage>
        <taxon>Eukaryota</taxon>
        <taxon>Fungi</taxon>
        <taxon>Dikarya</taxon>
        <taxon>Basidiomycota</taxon>
        <taxon>Agaricomycotina</taxon>
        <taxon>Agaricomycetes</taxon>
        <taxon>Polyporales</taxon>
        <taxon>Rhodofomes</taxon>
    </lineage>
</organism>
<accession>A0ABQ8KBB4</accession>
<proteinExistence type="predicted"/>
<gene>
    <name evidence="1" type="ORF">C8Q71DRAFT_126517</name>
</gene>
<dbReference type="RefSeq" id="XP_047777312.1">
    <property type="nucleotide sequence ID" value="XM_047916437.1"/>
</dbReference>
<reference evidence="1 2" key="1">
    <citation type="journal article" date="2021" name="Environ. Microbiol.">
        <title>Gene family expansions and transcriptome signatures uncover fungal adaptations to wood decay.</title>
        <authorList>
            <person name="Hage H."/>
            <person name="Miyauchi S."/>
            <person name="Viragh M."/>
            <person name="Drula E."/>
            <person name="Min B."/>
            <person name="Chaduli D."/>
            <person name="Navarro D."/>
            <person name="Favel A."/>
            <person name="Norest M."/>
            <person name="Lesage-Meessen L."/>
            <person name="Balint B."/>
            <person name="Merenyi Z."/>
            <person name="de Eugenio L."/>
            <person name="Morin E."/>
            <person name="Martinez A.T."/>
            <person name="Baldrian P."/>
            <person name="Stursova M."/>
            <person name="Martinez M.J."/>
            <person name="Novotny C."/>
            <person name="Magnuson J.K."/>
            <person name="Spatafora J.W."/>
            <person name="Maurice S."/>
            <person name="Pangilinan J."/>
            <person name="Andreopoulos W."/>
            <person name="LaButti K."/>
            <person name="Hundley H."/>
            <person name="Na H."/>
            <person name="Kuo A."/>
            <person name="Barry K."/>
            <person name="Lipzen A."/>
            <person name="Henrissat B."/>
            <person name="Riley R."/>
            <person name="Ahrendt S."/>
            <person name="Nagy L.G."/>
            <person name="Grigoriev I.V."/>
            <person name="Martin F."/>
            <person name="Rosso M.N."/>
        </authorList>
    </citation>
    <scope>NUCLEOTIDE SEQUENCE [LARGE SCALE GENOMIC DNA]</scope>
    <source>
        <strain evidence="1 2">CIRM-BRFM 1785</strain>
    </source>
</reference>
<keyword evidence="2" id="KW-1185">Reference proteome</keyword>
<protein>
    <submittedName>
        <fullName evidence="1">Uncharacterized protein</fullName>
    </submittedName>
</protein>
<dbReference type="EMBL" id="JADCUA010000014">
    <property type="protein sequence ID" value="KAH9834826.1"/>
    <property type="molecule type" value="Genomic_DNA"/>
</dbReference>
<evidence type="ECO:0000313" key="1">
    <source>
        <dbReference type="EMBL" id="KAH9834826.1"/>
    </source>
</evidence>
<dbReference type="Proteomes" id="UP000814176">
    <property type="component" value="Unassembled WGS sequence"/>
</dbReference>
<comment type="caution">
    <text evidence="1">The sequence shown here is derived from an EMBL/GenBank/DDBJ whole genome shotgun (WGS) entry which is preliminary data.</text>
</comment>
<evidence type="ECO:0000313" key="2">
    <source>
        <dbReference type="Proteomes" id="UP000814176"/>
    </source>
</evidence>
<dbReference type="GeneID" id="71997169"/>